<evidence type="ECO:0000256" key="1">
    <source>
        <dbReference type="SAM" id="MobiDB-lite"/>
    </source>
</evidence>
<feature type="transmembrane region" description="Helical" evidence="2">
    <location>
        <begin position="246"/>
        <end position="271"/>
    </location>
</feature>
<comment type="caution">
    <text evidence="3">The sequence shown here is derived from an EMBL/GenBank/DDBJ whole genome shotgun (WGS) entry which is preliminary data.</text>
</comment>
<keyword evidence="2" id="KW-0812">Transmembrane</keyword>
<protein>
    <recommendedName>
        <fullName evidence="5">SUEL-type lectin domain-containing protein</fullName>
    </recommendedName>
</protein>
<feature type="compositionally biased region" description="Basic and acidic residues" evidence="1">
    <location>
        <begin position="777"/>
        <end position="786"/>
    </location>
</feature>
<organism evidence="3 4">
    <name type="scientific">Paralvinella palmiformis</name>
    <dbReference type="NCBI Taxonomy" id="53620"/>
    <lineage>
        <taxon>Eukaryota</taxon>
        <taxon>Metazoa</taxon>
        <taxon>Spiralia</taxon>
        <taxon>Lophotrochozoa</taxon>
        <taxon>Annelida</taxon>
        <taxon>Polychaeta</taxon>
        <taxon>Sedentaria</taxon>
        <taxon>Canalipalpata</taxon>
        <taxon>Terebellida</taxon>
        <taxon>Terebelliformia</taxon>
        <taxon>Alvinellidae</taxon>
        <taxon>Paralvinella</taxon>
    </lineage>
</organism>
<evidence type="ECO:0000313" key="4">
    <source>
        <dbReference type="Proteomes" id="UP001208570"/>
    </source>
</evidence>
<keyword evidence="4" id="KW-1185">Reference proteome</keyword>
<gene>
    <name evidence="3" type="ORF">LSH36_1776g00006</name>
</gene>
<dbReference type="AlphaFoldDB" id="A0AAD9IRR3"/>
<dbReference type="EMBL" id="JAODUP010001775">
    <property type="protein sequence ID" value="KAK2139459.1"/>
    <property type="molecule type" value="Genomic_DNA"/>
</dbReference>
<evidence type="ECO:0000256" key="2">
    <source>
        <dbReference type="SAM" id="Phobius"/>
    </source>
</evidence>
<keyword evidence="2" id="KW-1133">Transmembrane helix</keyword>
<reference evidence="3" key="1">
    <citation type="journal article" date="2023" name="Mol. Biol. Evol.">
        <title>Third-Generation Sequencing Reveals the Adaptive Role of the Epigenome in Three Deep-Sea Polychaetes.</title>
        <authorList>
            <person name="Perez M."/>
            <person name="Aroh O."/>
            <person name="Sun Y."/>
            <person name="Lan Y."/>
            <person name="Juniper S.K."/>
            <person name="Young C.R."/>
            <person name="Angers B."/>
            <person name="Qian P.Y."/>
        </authorList>
    </citation>
    <scope>NUCLEOTIDE SEQUENCE</scope>
    <source>
        <strain evidence="3">P08H-3</strain>
    </source>
</reference>
<dbReference type="InterPro" id="IPR043159">
    <property type="entry name" value="Lectin_gal-bd_sf"/>
</dbReference>
<evidence type="ECO:0000313" key="3">
    <source>
        <dbReference type="EMBL" id="KAK2139459.1"/>
    </source>
</evidence>
<dbReference type="Proteomes" id="UP001208570">
    <property type="component" value="Unassembled WGS sequence"/>
</dbReference>
<feature type="compositionally biased region" description="Acidic residues" evidence="1">
    <location>
        <begin position="698"/>
        <end position="760"/>
    </location>
</feature>
<accession>A0AAD9IRR3</accession>
<keyword evidence="2" id="KW-0472">Membrane</keyword>
<proteinExistence type="predicted"/>
<dbReference type="PANTHER" id="PTHR46780">
    <property type="entry name" value="PROTEIN EVA-1"/>
    <property type="match status" value="1"/>
</dbReference>
<feature type="region of interest" description="Disordered" evidence="1">
    <location>
        <begin position="682"/>
        <end position="786"/>
    </location>
</feature>
<sequence>MRIGKCVQNDLGYLGCQNDVLNLADLWCSGLQHCTVEVTNDELDQANTACIADLNSYLEVDYSCVPVFQPVSDCLSSSVISVHIAEGHISSHVTTETGCGSPRAPWVIEAQSGQTIDLWLIDFGALDREEQSLYTSCHQLYGFIIERDLGVNLTMCGGTERKRHLYKSKTNKVEVHMLSLSGSALPRFLVHYKSIGCANLLPPAHAWYKRDNNEAVIGCKSDDRIWHLYCTGNTWDGVVGNCSKAVIILTSLVCGALLIIIIVIVAGSVYIKKQRIRHEIKLRSDYGIVPEATYYTMKSGYNVDTLRMSTVPHLADSQPLVNIVDKGATDVNSSQNDDRCTTMLKSSCHHELQEVCDGQELLAECQGDMDLLVQSAVLGRMRLGKCVLNDFGYIGCKNDVLNLADRWCSGLSQCNFLISNNEFKKANVACAADLSLYLEIVYMCVPVIKPHTRCSSKTYTTIRTNEGQLSSHVTAETGCGSPRAPWVIEAQSGQTIDLWLIDFGALDREEEQSLYTSCHQLYGFIIERDLGVNLTMCGGTERKRHLYKSKTNKVEVHMLSYNADLGPRYFVQYSLVGCPDLIPPAHAWYKRDGTEAMIGCNQNDRVWHLKCIGNTWNGVVGNCTGTGISEQEINNNLDSFSSEFGVNSQAMYYTIKSGYDVGTIRSAQAQIARDIQPLVPCVDQDTKETNATRSDISNNDDDDSDDIDNSDDCGNDNNYEDLGDVDNTNDDDDDDDDNNNNDDCGDDDNKDDYGDDDNNNNDDRGDDNNNNDDCTDDDRKNTSSLC</sequence>
<dbReference type="Gene3D" id="2.60.120.740">
    <property type="match status" value="2"/>
</dbReference>
<evidence type="ECO:0008006" key="5">
    <source>
        <dbReference type="Google" id="ProtNLM"/>
    </source>
</evidence>
<name>A0AAD9IRR3_9ANNE</name>